<protein>
    <submittedName>
        <fullName evidence="2">Cupin domain-containing protein</fullName>
    </submittedName>
</protein>
<dbReference type="PANTHER" id="PTHR38599">
    <property type="entry name" value="CUPIN DOMAIN PROTEIN (AFU_ORTHOLOGUE AFUA_3G13620)"/>
    <property type="match status" value="1"/>
</dbReference>
<proteinExistence type="predicted"/>
<dbReference type="InterPro" id="IPR014710">
    <property type="entry name" value="RmlC-like_jellyroll"/>
</dbReference>
<evidence type="ECO:0000313" key="2">
    <source>
        <dbReference type="EMBL" id="MBC9796789.1"/>
    </source>
</evidence>
<dbReference type="Pfam" id="PF07883">
    <property type="entry name" value="Cupin_2"/>
    <property type="match status" value="1"/>
</dbReference>
<feature type="domain" description="Cupin type-2" evidence="1">
    <location>
        <begin position="28"/>
        <end position="97"/>
    </location>
</feature>
<comment type="caution">
    <text evidence="2">The sequence shown here is derived from an EMBL/GenBank/DDBJ whole genome shotgun (WGS) entry which is preliminary data.</text>
</comment>
<dbReference type="Gene3D" id="2.60.120.10">
    <property type="entry name" value="Jelly Rolls"/>
    <property type="match status" value="1"/>
</dbReference>
<keyword evidence="3" id="KW-1185">Reference proteome</keyword>
<dbReference type="AlphaFoldDB" id="A0A926JSY9"/>
<name>A0A926JSY9_9FLAO</name>
<accession>A0A926JSY9</accession>
<dbReference type="PANTHER" id="PTHR38599:SF1">
    <property type="entry name" value="CUPIN DOMAIN PROTEIN (AFU_ORTHOLOGUE AFUA_3G13620)"/>
    <property type="match status" value="1"/>
</dbReference>
<dbReference type="InterPro" id="IPR011051">
    <property type="entry name" value="RmlC_Cupin_sf"/>
</dbReference>
<dbReference type="EMBL" id="JACVDC010000036">
    <property type="protein sequence ID" value="MBC9796789.1"/>
    <property type="molecule type" value="Genomic_DNA"/>
</dbReference>
<dbReference type="SUPFAM" id="SSF51182">
    <property type="entry name" value="RmlC-like cupins"/>
    <property type="match status" value="1"/>
</dbReference>
<dbReference type="InterPro" id="IPR013096">
    <property type="entry name" value="Cupin_2"/>
</dbReference>
<evidence type="ECO:0000313" key="3">
    <source>
        <dbReference type="Proteomes" id="UP000653730"/>
    </source>
</evidence>
<dbReference type="Proteomes" id="UP000653730">
    <property type="component" value="Unassembled WGS sequence"/>
</dbReference>
<gene>
    <name evidence="2" type="ORF">IBL28_12470</name>
</gene>
<organism evidence="2 3">
    <name type="scientific">Sinomicrobium weinanense</name>
    <dbReference type="NCBI Taxonomy" id="2842200"/>
    <lineage>
        <taxon>Bacteria</taxon>
        <taxon>Pseudomonadati</taxon>
        <taxon>Bacteroidota</taxon>
        <taxon>Flavobacteriia</taxon>
        <taxon>Flavobacteriales</taxon>
        <taxon>Flavobacteriaceae</taxon>
        <taxon>Sinomicrobium</taxon>
    </lineage>
</organism>
<reference evidence="2 3" key="1">
    <citation type="submission" date="2020-09" db="EMBL/GenBank/DDBJ databases">
        <title>Sinomicrobium weinanense sp. nov., a halophilic bacteria isolated from saline-alkali soil.</title>
        <authorList>
            <person name="Wu P."/>
            <person name="Ren H."/>
            <person name="Mei Y."/>
            <person name="Liang Y."/>
            <person name="Chen Z."/>
        </authorList>
    </citation>
    <scope>NUCLEOTIDE SEQUENCE [LARGE SCALE GENOMIC DNA]</scope>
    <source>
        <strain evidence="2 3">FJxs</strain>
    </source>
</reference>
<evidence type="ECO:0000259" key="1">
    <source>
        <dbReference type="Pfam" id="PF07883"/>
    </source>
</evidence>
<sequence>MAQQNTIARQELLKENIKQNISNIETQIITMKAGQVAPKHLHPCPVIGYIESGEVLFQIEGEEKKVLKAGQAFYEPKNKNIVHFDNHSKDSDLVFIAFYLKECDEENIKFSK</sequence>